<dbReference type="InterPro" id="IPR028082">
    <property type="entry name" value="Peripla_BP_I"/>
</dbReference>
<sequence length="267" mass="29526">MINIKKLALLIVFIWPSVLLAETMEVTLLYVGPTDSQAWAGSQQGLDEANLQGQFLGQNYQIKSVTMKELQDLPASNMTAILVDASKKNVLSLAQDAKYSQVPIFNLTSTDDALRSACVPNLFNILPSDQMDKDAIAQWQAKNPDIAVKAQAWHEDFVKFAASQLNKRFKRNHNVNMTDDAWAGWASVKMISDTVARTESIKSTSLLEHLKNDLSFDGQKGDTATFRETGQLRQIVLLVNDKNEIVAEAPLRGVKNGLDSLGKTTCQ</sequence>
<dbReference type="EMBL" id="LAZR01002052">
    <property type="protein sequence ID" value="KKN35244.1"/>
    <property type="molecule type" value="Genomic_DNA"/>
</dbReference>
<evidence type="ECO:0008006" key="2">
    <source>
        <dbReference type="Google" id="ProtNLM"/>
    </source>
</evidence>
<comment type="caution">
    <text evidence="1">The sequence shown here is derived from an EMBL/GenBank/DDBJ whole genome shotgun (WGS) entry which is preliminary data.</text>
</comment>
<accession>A0A0F9PYG1</accession>
<proteinExistence type="predicted"/>
<dbReference type="AlphaFoldDB" id="A0A0F9PYG1"/>
<protein>
    <recommendedName>
        <fullName evidence="2">Leucine-binding protein domain-containing protein</fullName>
    </recommendedName>
</protein>
<evidence type="ECO:0000313" key="1">
    <source>
        <dbReference type="EMBL" id="KKN35244.1"/>
    </source>
</evidence>
<dbReference type="SUPFAM" id="SSF53822">
    <property type="entry name" value="Periplasmic binding protein-like I"/>
    <property type="match status" value="1"/>
</dbReference>
<organism evidence="1">
    <name type="scientific">marine sediment metagenome</name>
    <dbReference type="NCBI Taxonomy" id="412755"/>
    <lineage>
        <taxon>unclassified sequences</taxon>
        <taxon>metagenomes</taxon>
        <taxon>ecological metagenomes</taxon>
    </lineage>
</organism>
<dbReference type="Gene3D" id="3.40.50.2300">
    <property type="match status" value="1"/>
</dbReference>
<reference evidence="1" key="1">
    <citation type="journal article" date="2015" name="Nature">
        <title>Complex archaea that bridge the gap between prokaryotes and eukaryotes.</title>
        <authorList>
            <person name="Spang A."/>
            <person name="Saw J.H."/>
            <person name="Jorgensen S.L."/>
            <person name="Zaremba-Niedzwiedzka K."/>
            <person name="Martijn J."/>
            <person name="Lind A.E."/>
            <person name="van Eijk R."/>
            <person name="Schleper C."/>
            <person name="Guy L."/>
            <person name="Ettema T.J."/>
        </authorList>
    </citation>
    <scope>NUCLEOTIDE SEQUENCE</scope>
</reference>
<name>A0A0F9PYG1_9ZZZZ</name>
<gene>
    <name evidence="1" type="ORF">LCGC14_0785580</name>
</gene>